<proteinExistence type="predicted"/>
<gene>
    <name evidence="2" type="ORF">K3166_02735</name>
</gene>
<feature type="transmembrane region" description="Helical" evidence="1">
    <location>
        <begin position="47"/>
        <end position="66"/>
    </location>
</feature>
<organism evidence="2 3">
    <name type="scientific">Qipengyuania psychrotolerans</name>
    <dbReference type="NCBI Taxonomy" id="2867238"/>
    <lineage>
        <taxon>Bacteria</taxon>
        <taxon>Pseudomonadati</taxon>
        <taxon>Pseudomonadota</taxon>
        <taxon>Alphaproteobacteria</taxon>
        <taxon>Sphingomonadales</taxon>
        <taxon>Erythrobacteraceae</taxon>
        <taxon>Qipengyuania</taxon>
    </lineage>
</organism>
<evidence type="ECO:0000313" key="2">
    <source>
        <dbReference type="EMBL" id="QZD87635.1"/>
    </source>
</evidence>
<name>A0ABX8ZF64_9SPHN</name>
<dbReference type="InterPro" id="IPR010865">
    <property type="entry name" value="DUF1499"/>
</dbReference>
<reference evidence="2 3" key="1">
    <citation type="submission" date="2021-08" db="EMBL/GenBank/DDBJ databases">
        <title>Comparative Genomics Analysis of the Genus Qipengyuania Reveals Extensive Genetic Diversity and Metabolic Versatility, Including the Description of Fifteen Novel Species.</title>
        <authorList>
            <person name="Liu Y."/>
        </authorList>
    </citation>
    <scope>NUCLEOTIDE SEQUENCE [LARGE SCALE GENOMIC DNA]</scope>
    <source>
        <strain evidence="2 3">1XM2-8</strain>
    </source>
</reference>
<protein>
    <submittedName>
        <fullName evidence="2">DUF1499 domain-containing protein</fullName>
    </submittedName>
</protein>
<sequence>MIAKLPRIALWLALALVLWFVAAVFGPKFGMIDWRFALGMMVTAWGPILIGIVALVAVIALVVVLWKGPRGEWWKPVIALAIPAALMAGLANVRSTAESVPPIHDVATDVLDPPEFTSWTMEKRAQLQANALNDYGTPLGELEPWKESLAGEDLATQSHADVIAASYPDLASIPYSGEQSDAMVAVALAMEDIGLKDVTSDVEGGRVEGVAETFLFGFKDDVVARVGDGEIDLRSVSRVGLSDLGYNAARLRKLSEAIELRLND</sequence>
<dbReference type="Proteomes" id="UP000824280">
    <property type="component" value="Chromosome"/>
</dbReference>
<dbReference type="EMBL" id="CP081297">
    <property type="protein sequence ID" value="QZD87635.1"/>
    <property type="molecule type" value="Genomic_DNA"/>
</dbReference>
<keyword evidence="1" id="KW-0812">Transmembrane</keyword>
<accession>A0ABX8ZF64</accession>
<evidence type="ECO:0000313" key="3">
    <source>
        <dbReference type="Proteomes" id="UP000824280"/>
    </source>
</evidence>
<dbReference type="Pfam" id="PF07386">
    <property type="entry name" value="DUF1499"/>
    <property type="match status" value="1"/>
</dbReference>
<dbReference type="RefSeq" id="WP_221423172.1">
    <property type="nucleotide sequence ID" value="NZ_CP081297.1"/>
</dbReference>
<keyword evidence="1" id="KW-1133">Transmembrane helix</keyword>
<evidence type="ECO:0000256" key="1">
    <source>
        <dbReference type="SAM" id="Phobius"/>
    </source>
</evidence>
<keyword evidence="3" id="KW-1185">Reference proteome</keyword>
<keyword evidence="1" id="KW-0472">Membrane</keyword>